<sequence>MFTLLFMITIGVVIWLALRPTPERDAQAAQSWANFHHYTASNGWTLLHVQSVYKHGNRGSKARVSVYGDTTRTNRDSWFWWHQAQRGSVVAVRGLSQGWGPHTHRDDVLYIGNEFSHQDGIQAVFDARELKRAQQHWSRHQGYLGGSSIAA</sequence>
<dbReference type="AlphaFoldDB" id="A0A829PYL1"/>
<evidence type="ECO:0000313" key="2">
    <source>
        <dbReference type="Proteomes" id="UP000020103"/>
    </source>
</evidence>
<comment type="caution">
    <text evidence="1">The sequence shown here is derived from an EMBL/GenBank/DDBJ whole genome shotgun (WGS) entry which is preliminary data.</text>
</comment>
<organism evidence="1 2">
    <name type="scientific">Mycobacteroides abscessus 21</name>
    <dbReference type="NCBI Taxonomy" id="1299324"/>
    <lineage>
        <taxon>Bacteria</taxon>
        <taxon>Bacillati</taxon>
        <taxon>Actinomycetota</taxon>
        <taxon>Actinomycetes</taxon>
        <taxon>Mycobacteriales</taxon>
        <taxon>Mycobacteriaceae</taxon>
        <taxon>Mycobacteroides</taxon>
        <taxon>Mycobacteroides abscessus</taxon>
    </lineage>
</organism>
<proteinExistence type="predicted"/>
<evidence type="ECO:0000313" key="1">
    <source>
        <dbReference type="EMBL" id="EUA45428.1"/>
    </source>
</evidence>
<accession>A0A829PYL1</accession>
<protein>
    <submittedName>
        <fullName evidence="1">Uncharacterized protein</fullName>
    </submittedName>
</protein>
<dbReference type="Proteomes" id="UP000020103">
    <property type="component" value="Unassembled WGS sequence"/>
</dbReference>
<gene>
    <name evidence="1" type="ORF">I543_0030</name>
</gene>
<dbReference type="EMBL" id="JAOF01000001">
    <property type="protein sequence ID" value="EUA45428.1"/>
    <property type="molecule type" value="Genomic_DNA"/>
</dbReference>
<name>A0A829PYL1_9MYCO</name>
<reference evidence="1 2" key="1">
    <citation type="submission" date="2013-12" db="EMBL/GenBank/DDBJ databases">
        <authorList>
            <person name="Madinger N."/>
            <person name="Lenaerts A."/>
            <person name="Ordway D."/>
            <person name="DeGroote M.A."/>
            <person name="Parker T."/>
            <person name="Sizemore C."/>
            <person name="Tallon L.J."/>
            <person name="Sadzewicz L.K."/>
            <person name="Sengamalay N."/>
            <person name="Fraser C.M."/>
            <person name="Hine E."/>
            <person name="Shefchek K.A."/>
            <person name="Das S.P."/>
            <person name="Tettelin H."/>
        </authorList>
    </citation>
    <scope>NUCLEOTIDE SEQUENCE [LARGE SCALE GENOMIC DNA]</scope>
    <source>
        <strain evidence="1 2">21</strain>
    </source>
</reference>